<feature type="transmembrane region" description="Helical" evidence="1">
    <location>
        <begin position="122"/>
        <end position="141"/>
    </location>
</feature>
<comment type="caution">
    <text evidence="2">The sequence shown here is derived from an EMBL/GenBank/DDBJ whole genome shotgun (WGS) entry which is preliminary data.</text>
</comment>
<sequence>MSLVLLVAVPMVSAWSFGISATIFKAYSAIPLSLVVGAVATGIVGAFMLMSRLIRTDTGQRVAQIFTACLVLPMFATVFGGIYVWAADRLFRGRDPGMTATLGAGLGLTVFGFGLATGMEALHMTLVFAGSLAGLIAVRLAMRQQPIGFIGFGALHFLCFFAAMAVASIEDEQRHRPFAPNIASGK</sequence>
<keyword evidence="1" id="KW-0812">Transmembrane</keyword>
<feature type="transmembrane region" description="Helical" evidence="1">
    <location>
        <begin position="147"/>
        <end position="167"/>
    </location>
</feature>
<organism evidence="2 3">
    <name type="scientific">Luteolibacter arcticus</name>
    <dbReference type="NCBI Taxonomy" id="1581411"/>
    <lineage>
        <taxon>Bacteria</taxon>
        <taxon>Pseudomonadati</taxon>
        <taxon>Verrucomicrobiota</taxon>
        <taxon>Verrucomicrobiia</taxon>
        <taxon>Verrucomicrobiales</taxon>
        <taxon>Verrucomicrobiaceae</taxon>
        <taxon>Luteolibacter</taxon>
    </lineage>
</organism>
<keyword evidence="3" id="KW-1185">Reference proteome</keyword>
<protein>
    <submittedName>
        <fullName evidence="2">Uncharacterized protein</fullName>
    </submittedName>
</protein>
<feature type="transmembrane region" description="Helical" evidence="1">
    <location>
        <begin position="98"/>
        <end position="115"/>
    </location>
</feature>
<feature type="transmembrane region" description="Helical" evidence="1">
    <location>
        <begin position="30"/>
        <end position="50"/>
    </location>
</feature>
<keyword evidence="1" id="KW-0472">Membrane</keyword>
<accession>A0ABT3GBN7</accession>
<name>A0ABT3GBN7_9BACT</name>
<proteinExistence type="predicted"/>
<evidence type="ECO:0000313" key="3">
    <source>
        <dbReference type="Proteomes" id="UP001320876"/>
    </source>
</evidence>
<gene>
    <name evidence="2" type="ORF">OKA05_00650</name>
</gene>
<evidence type="ECO:0000313" key="2">
    <source>
        <dbReference type="EMBL" id="MCW1921041.1"/>
    </source>
</evidence>
<evidence type="ECO:0000256" key="1">
    <source>
        <dbReference type="SAM" id="Phobius"/>
    </source>
</evidence>
<keyword evidence="1" id="KW-1133">Transmembrane helix</keyword>
<dbReference type="EMBL" id="JAPDDT010000001">
    <property type="protein sequence ID" value="MCW1921041.1"/>
    <property type="molecule type" value="Genomic_DNA"/>
</dbReference>
<dbReference type="Proteomes" id="UP001320876">
    <property type="component" value="Unassembled WGS sequence"/>
</dbReference>
<feature type="transmembrane region" description="Helical" evidence="1">
    <location>
        <begin position="62"/>
        <end position="86"/>
    </location>
</feature>
<reference evidence="2 3" key="1">
    <citation type="submission" date="2022-10" db="EMBL/GenBank/DDBJ databases">
        <title>Luteolibacter arcticus strain CCTCC AB 2014275, whole genome shotgun sequencing project.</title>
        <authorList>
            <person name="Zhao G."/>
            <person name="Shen L."/>
        </authorList>
    </citation>
    <scope>NUCLEOTIDE SEQUENCE [LARGE SCALE GENOMIC DNA]</scope>
    <source>
        <strain evidence="2 3">CCTCC AB 2014275</strain>
    </source>
</reference>